<reference evidence="1" key="1">
    <citation type="journal article" date="2014" name="Front. Microbiol.">
        <title>High frequency of phylogenetically diverse reductive dehalogenase-homologous genes in deep subseafloor sedimentary metagenomes.</title>
        <authorList>
            <person name="Kawai M."/>
            <person name="Futagami T."/>
            <person name="Toyoda A."/>
            <person name="Takaki Y."/>
            <person name="Nishi S."/>
            <person name="Hori S."/>
            <person name="Arai W."/>
            <person name="Tsubouchi T."/>
            <person name="Morono Y."/>
            <person name="Uchiyama I."/>
            <person name="Ito T."/>
            <person name="Fujiyama A."/>
            <person name="Inagaki F."/>
            <person name="Takami H."/>
        </authorList>
    </citation>
    <scope>NUCLEOTIDE SEQUENCE</scope>
    <source>
        <strain evidence="1">Expedition CK06-06</strain>
    </source>
</reference>
<sequence length="72" mass="8072">MENASFSREEFPKDDIFKIFQNMLENEMVAFSGSPLKGLQVLGILETRALNFGNVIVMDANESILPKLHTQG</sequence>
<organism evidence="1">
    <name type="scientific">marine sediment metagenome</name>
    <dbReference type="NCBI Taxonomy" id="412755"/>
    <lineage>
        <taxon>unclassified sequences</taxon>
        <taxon>metagenomes</taxon>
        <taxon>ecological metagenomes</taxon>
    </lineage>
</organism>
<dbReference type="InterPro" id="IPR027417">
    <property type="entry name" value="P-loop_NTPase"/>
</dbReference>
<dbReference type="SUPFAM" id="SSF52540">
    <property type="entry name" value="P-loop containing nucleoside triphosphate hydrolases"/>
    <property type="match status" value="1"/>
</dbReference>
<comment type="caution">
    <text evidence="1">The sequence shown here is derived from an EMBL/GenBank/DDBJ whole genome shotgun (WGS) entry which is preliminary data.</text>
</comment>
<accession>X1IE17</accession>
<gene>
    <name evidence="1" type="ORF">S03H2_66432</name>
</gene>
<evidence type="ECO:0000313" key="1">
    <source>
        <dbReference type="EMBL" id="GAH80651.1"/>
    </source>
</evidence>
<dbReference type="EMBL" id="BARU01043373">
    <property type="protein sequence ID" value="GAH80651.1"/>
    <property type="molecule type" value="Genomic_DNA"/>
</dbReference>
<name>X1IE17_9ZZZZ</name>
<dbReference type="AlphaFoldDB" id="X1IE17"/>
<proteinExistence type="predicted"/>
<feature type="non-terminal residue" evidence="1">
    <location>
        <position position="72"/>
    </location>
</feature>
<protein>
    <submittedName>
        <fullName evidence="1">Uncharacterized protein</fullName>
    </submittedName>
</protein>